<dbReference type="EMBL" id="KN726450">
    <property type="protein sequence ID" value="KIH68168.1"/>
    <property type="molecule type" value="Genomic_DNA"/>
</dbReference>
<gene>
    <name evidence="2" type="ORF">ANCDUO_01495</name>
</gene>
<evidence type="ECO:0000313" key="3">
    <source>
        <dbReference type="Proteomes" id="UP000054047"/>
    </source>
</evidence>
<keyword evidence="3" id="KW-1185">Reference proteome</keyword>
<dbReference type="OrthoDB" id="10002886at2759"/>
<name>A0A0C2DE04_9BILA</name>
<evidence type="ECO:0000259" key="1">
    <source>
        <dbReference type="Pfam" id="PF09324"/>
    </source>
</evidence>
<feature type="domain" description="Mon2/Sec7/BIG1-like HDS" evidence="1">
    <location>
        <begin position="2"/>
        <end position="56"/>
    </location>
</feature>
<dbReference type="InterPro" id="IPR015403">
    <property type="entry name" value="Mon2/Sec7/BIG1-like_HDS"/>
</dbReference>
<evidence type="ECO:0000313" key="2">
    <source>
        <dbReference type="EMBL" id="KIH68168.1"/>
    </source>
</evidence>
<dbReference type="Pfam" id="PF09324">
    <property type="entry name" value="Sec7-like_HDS"/>
    <property type="match status" value="1"/>
</dbReference>
<organism evidence="2 3">
    <name type="scientific">Ancylostoma duodenale</name>
    <dbReference type="NCBI Taxonomy" id="51022"/>
    <lineage>
        <taxon>Eukaryota</taxon>
        <taxon>Metazoa</taxon>
        <taxon>Ecdysozoa</taxon>
        <taxon>Nematoda</taxon>
        <taxon>Chromadorea</taxon>
        <taxon>Rhabditida</taxon>
        <taxon>Rhabditina</taxon>
        <taxon>Rhabditomorpha</taxon>
        <taxon>Strongyloidea</taxon>
        <taxon>Ancylostomatidae</taxon>
        <taxon>Ancylostomatinae</taxon>
        <taxon>Ancylostoma</taxon>
    </lineage>
</organism>
<reference evidence="2 3" key="1">
    <citation type="submission" date="2013-12" db="EMBL/GenBank/DDBJ databases">
        <title>Draft genome of the parsitic nematode Ancylostoma duodenale.</title>
        <authorList>
            <person name="Mitreva M."/>
        </authorList>
    </citation>
    <scope>NUCLEOTIDE SEQUENCE [LARGE SCALE GENOMIC DNA]</scope>
    <source>
        <strain evidence="2 3">Zhejiang</strain>
    </source>
</reference>
<protein>
    <recommendedName>
        <fullName evidence="1">Mon2/Sec7/BIG1-like HDS domain-containing protein</fullName>
    </recommendedName>
</protein>
<dbReference type="Proteomes" id="UP000054047">
    <property type="component" value="Unassembled WGS sequence"/>
</dbReference>
<accession>A0A0C2DE04</accession>
<proteinExistence type="predicted"/>
<dbReference type="AlphaFoldDB" id="A0A0C2DE04"/>
<sequence>MLIAPFQAIVCSDTCSPETREQIVAALADFVKTKSDRIGSGWKTLFGTFRAVRTSEVDDASVHWTVLDVIGAYLRIDKYSVLSWSLPDCLPCIIHFLQSSHTKTAEQQEEESDANSKPVEDQLSEAALRLVTPTYTVILNLFKTPHIANPNLLHRYAIQLTFLPNGDLPWEDRPPSEVASLELLLSFVEHLAGTLVTAPNCIQSPLLVSIQQLINTIKTSEFGRICPYSISENVHQLLKNCLAQ</sequence>